<organism evidence="2 3">
    <name type="scientific">Jeotgalibacillus soli</name>
    <dbReference type="NCBI Taxonomy" id="889306"/>
    <lineage>
        <taxon>Bacteria</taxon>
        <taxon>Bacillati</taxon>
        <taxon>Bacillota</taxon>
        <taxon>Bacilli</taxon>
        <taxon>Bacillales</taxon>
        <taxon>Caryophanaceae</taxon>
        <taxon>Jeotgalibacillus</taxon>
    </lineage>
</organism>
<dbReference type="Pfam" id="PF17428">
    <property type="entry name" value="DUF5412"/>
    <property type="match status" value="1"/>
</dbReference>
<proteinExistence type="predicted"/>
<dbReference type="PATRIC" id="fig|889306.3.peg.1200"/>
<dbReference type="RefSeq" id="WP_052474632.1">
    <property type="nucleotide sequence ID" value="NZ_JXRP01000009.1"/>
</dbReference>
<keyword evidence="3" id="KW-1185">Reference proteome</keyword>
<reference evidence="2 3" key="1">
    <citation type="submission" date="2015-01" db="EMBL/GenBank/DDBJ databases">
        <title>Genome sequencing of Jeotgalibacillus soli.</title>
        <authorList>
            <person name="Goh K.M."/>
            <person name="Chan K.-G."/>
            <person name="Yaakop A.S."/>
            <person name="Ee R."/>
            <person name="Gan H.M."/>
            <person name="Chan C.S."/>
        </authorList>
    </citation>
    <scope>NUCLEOTIDE SEQUENCE [LARGE SCALE GENOMIC DNA]</scope>
    <source>
        <strain evidence="2 3">P9</strain>
    </source>
</reference>
<gene>
    <name evidence="2" type="ORF">KP78_11930</name>
</gene>
<dbReference type="EMBL" id="JXRP01000009">
    <property type="protein sequence ID" value="KIL49725.1"/>
    <property type="molecule type" value="Genomic_DNA"/>
</dbReference>
<dbReference type="OrthoDB" id="2357451at2"/>
<evidence type="ECO:0000313" key="2">
    <source>
        <dbReference type="EMBL" id="KIL49725.1"/>
    </source>
</evidence>
<accession>A0A0C2RHR9</accession>
<keyword evidence="1" id="KW-0812">Transmembrane</keyword>
<comment type="caution">
    <text evidence="2">The sequence shown here is derived from an EMBL/GenBank/DDBJ whole genome shotgun (WGS) entry which is preliminary data.</text>
</comment>
<dbReference type="Proteomes" id="UP000031938">
    <property type="component" value="Unassembled WGS sequence"/>
</dbReference>
<evidence type="ECO:0000313" key="3">
    <source>
        <dbReference type="Proteomes" id="UP000031938"/>
    </source>
</evidence>
<dbReference type="InterPro" id="IPR035406">
    <property type="entry name" value="DUF5412"/>
</dbReference>
<keyword evidence="1" id="KW-1133">Transmembrane helix</keyword>
<evidence type="ECO:0000256" key="1">
    <source>
        <dbReference type="SAM" id="Phobius"/>
    </source>
</evidence>
<keyword evidence="1" id="KW-0472">Membrane</keyword>
<feature type="transmembrane region" description="Helical" evidence="1">
    <location>
        <begin position="21"/>
        <end position="41"/>
    </location>
</feature>
<name>A0A0C2RHR9_9BACL</name>
<dbReference type="AlphaFoldDB" id="A0A0C2RHR9"/>
<sequence>MSRNIDTFNEEKMIYKKILSLIVIGGLLFIGLITYGLYWAFFDTDRPTTDRLTEASPDKNETLKAFVSNGGVATFYFMPSQLVFNDQENKTATID</sequence>
<dbReference type="STRING" id="889306.KP78_11930"/>
<protein>
    <submittedName>
        <fullName evidence="2">Uncharacterized protein</fullName>
    </submittedName>
</protein>